<dbReference type="InterPro" id="IPR057736">
    <property type="entry name" value="SAF_PseI/NeuA/NeuB"/>
</dbReference>
<dbReference type="GeneID" id="94695370"/>
<dbReference type="EMBL" id="FNPE01000001">
    <property type="protein sequence ID" value="SDX87608.1"/>
    <property type="molecule type" value="Genomic_DNA"/>
</dbReference>
<dbReference type="RefSeq" id="WP_074920892.1">
    <property type="nucleotide sequence ID" value="NZ_CP141274.1"/>
</dbReference>
<dbReference type="InterPro" id="IPR013785">
    <property type="entry name" value="Aldolase_TIM"/>
</dbReference>
<dbReference type="SUPFAM" id="SSF51569">
    <property type="entry name" value="Aldolase"/>
    <property type="match status" value="1"/>
</dbReference>
<dbReference type="InterPro" id="IPR013132">
    <property type="entry name" value="PseI/NeuA/B-like_N"/>
</dbReference>
<sequence>MSEMRIGGRAIGSGKKPYVIAEMSGNHNGSLARALALVDAAACAGVDAIKLQTYTADTMTLNLREGEFMVSDAHGLWAGRSLHDLYQEAHTPWEWHGALMERAASNGIACFSSPFDETAVDFLESLGVPAYKIASFECVHLPLIERVAATGKPVIISTGMASHAEIDDAVRVARLAGCQELALLKCTSSYPATPANSHLRTIPHLRDAYDCEVGLSDHTLGIGVPVAAVALGATIIEKHFTLDRDDGGVDSAFSSDPAEMKQLVDEVGRAWDSLGHVHVGPTEVEMDSLIYRRSVYVVGEMKEGEEFTSQNLRCIRPGHGLSPKYLGIALGRRASRNISRGTPLSWDLVSQK</sequence>
<name>A0A1H3FB66_9BURK</name>
<evidence type="ECO:0000313" key="3">
    <source>
        <dbReference type="Proteomes" id="UP000183417"/>
    </source>
</evidence>
<dbReference type="GO" id="GO:0047444">
    <property type="term" value="F:N-acylneuraminate-9-phosphate synthase activity"/>
    <property type="evidence" value="ECO:0007669"/>
    <property type="project" value="TreeGrafter"/>
</dbReference>
<dbReference type="InterPro" id="IPR036732">
    <property type="entry name" value="AFP_Neu5c_C_sf"/>
</dbReference>
<dbReference type="InterPro" id="IPR006190">
    <property type="entry name" value="SAF_AFP_Neu5Ac"/>
</dbReference>
<dbReference type="PROSITE" id="PS50844">
    <property type="entry name" value="AFP_LIKE"/>
    <property type="match status" value="1"/>
</dbReference>
<dbReference type="AlphaFoldDB" id="A0A1H3FB66"/>
<dbReference type="Pfam" id="PF08666">
    <property type="entry name" value="SAF"/>
    <property type="match status" value="1"/>
</dbReference>
<proteinExistence type="predicted"/>
<dbReference type="InterPro" id="IPR013974">
    <property type="entry name" value="SAF"/>
</dbReference>
<dbReference type="SUPFAM" id="SSF51269">
    <property type="entry name" value="AFP III-like domain"/>
    <property type="match status" value="1"/>
</dbReference>
<dbReference type="Proteomes" id="UP000183417">
    <property type="component" value="Unassembled WGS sequence"/>
</dbReference>
<dbReference type="InterPro" id="IPR051690">
    <property type="entry name" value="PseI-like"/>
</dbReference>
<gene>
    <name evidence="2" type="ORF">SAMN05421547_101562</name>
</gene>
<organism evidence="2 3">
    <name type="scientific">Delftia lacustris</name>
    <dbReference type="NCBI Taxonomy" id="558537"/>
    <lineage>
        <taxon>Bacteria</taxon>
        <taxon>Pseudomonadati</taxon>
        <taxon>Pseudomonadota</taxon>
        <taxon>Betaproteobacteria</taxon>
        <taxon>Burkholderiales</taxon>
        <taxon>Comamonadaceae</taxon>
        <taxon>Delftia</taxon>
    </lineage>
</organism>
<dbReference type="Gene3D" id="3.20.20.70">
    <property type="entry name" value="Aldolase class I"/>
    <property type="match status" value="1"/>
</dbReference>
<protein>
    <submittedName>
        <fullName evidence="2">N-acetylneuraminate synthase</fullName>
    </submittedName>
</protein>
<feature type="domain" description="AFP-like" evidence="1">
    <location>
        <begin position="294"/>
        <end position="352"/>
    </location>
</feature>
<dbReference type="SMART" id="SM00858">
    <property type="entry name" value="SAF"/>
    <property type="match status" value="1"/>
</dbReference>
<dbReference type="PANTHER" id="PTHR42966">
    <property type="entry name" value="N-ACETYLNEURAMINATE SYNTHASE"/>
    <property type="match status" value="1"/>
</dbReference>
<accession>A0A1H3FB66</accession>
<dbReference type="Pfam" id="PF03102">
    <property type="entry name" value="NeuB"/>
    <property type="match status" value="1"/>
</dbReference>
<dbReference type="CDD" id="cd11615">
    <property type="entry name" value="SAF_NeuB_like"/>
    <property type="match status" value="1"/>
</dbReference>
<dbReference type="InterPro" id="IPR020030">
    <property type="entry name" value="Pseudaminic_synth_PseI"/>
</dbReference>
<reference evidence="2 3" key="1">
    <citation type="submission" date="2016-10" db="EMBL/GenBank/DDBJ databases">
        <authorList>
            <person name="de Groot N.N."/>
        </authorList>
    </citation>
    <scope>NUCLEOTIDE SEQUENCE [LARGE SCALE GENOMIC DNA]</scope>
    <source>
        <strain evidence="2 3">LMG 24775</strain>
    </source>
</reference>
<dbReference type="GO" id="GO:0016051">
    <property type="term" value="P:carbohydrate biosynthetic process"/>
    <property type="evidence" value="ECO:0007669"/>
    <property type="project" value="InterPro"/>
</dbReference>
<dbReference type="PANTHER" id="PTHR42966:SF2">
    <property type="entry name" value="PSEUDAMINIC ACID SYNTHASE"/>
    <property type="match status" value="1"/>
</dbReference>
<dbReference type="NCBIfam" id="TIGR03586">
    <property type="entry name" value="PseI"/>
    <property type="match status" value="1"/>
</dbReference>
<dbReference type="Gene3D" id="3.90.1210.10">
    <property type="entry name" value="Antifreeze-like/N-acetylneuraminic acid synthase C-terminal domain"/>
    <property type="match status" value="1"/>
</dbReference>
<evidence type="ECO:0000259" key="1">
    <source>
        <dbReference type="PROSITE" id="PS50844"/>
    </source>
</evidence>
<evidence type="ECO:0000313" key="2">
    <source>
        <dbReference type="EMBL" id="SDX87608.1"/>
    </source>
</evidence>